<dbReference type="EMBL" id="GGEC01003309">
    <property type="protein sequence ID" value="MBW83792.1"/>
    <property type="molecule type" value="Transcribed_RNA"/>
</dbReference>
<accession>A0A2P2IRC6</accession>
<sequence>MYSLRPCHPTICRHRSSLRDNQLINLPLFPFNNPHNFLAYTKLLCILPHSQPQFINLKCLLSPASCNSHCKQLQLLVCRCSPQCQHNIDLIPCQASIINMGHKWGPLWVSSMVLLLSILHNPCFIQVTNLKLAWGLRFQGDSHIFLVSYHHTICIRRAVHRLGRILAVKVEVHCNLIEEHLGCLVHQIVQQCHSFQGHHWFLVRWAPAISQPALHQYYLLTICLFVH</sequence>
<evidence type="ECO:0000313" key="1">
    <source>
        <dbReference type="EMBL" id="MBW83792.1"/>
    </source>
</evidence>
<reference evidence="1" key="1">
    <citation type="submission" date="2018-02" db="EMBL/GenBank/DDBJ databases">
        <title>Rhizophora mucronata_Transcriptome.</title>
        <authorList>
            <person name="Meera S.P."/>
            <person name="Sreeshan A."/>
            <person name="Augustine A."/>
        </authorList>
    </citation>
    <scope>NUCLEOTIDE SEQUENCE</scope>
    <source>
        <tissue evidence="1">Leaf</tissue>
    </source>
</reference>
<organism evidence="1">
    <name type="scientific">Rhizophora mucronata</name>
    <name type="common">Asiatic mangrove</name>
    <dbReference type="NCBI Taxonomy" id="61149"/>
    <lineage>
        <taxon>Eukaryota</taxon>
        <taxon>Viridiplantae</taxon>
        <taxon>Streptophyta</taxon>
        <taxon>Embryophyta</taxon>
        <taxon>Tracheophyta</taxon>
        <taxon>Spermatophyta</taxon>
        <taxon>Magnoliopsida</taxon>
        <taxon>eudicotyledons</taxon>
        <taxon>Gunneridae</taxon>
        <taxon>Pentapetalae</taxon>
        <taxon>rosids</taxon>
        <taxon>fabids</taxon>
        <taxon>Malpighiales</taxon>
        <taxon>Rhizophoraceae</taxon>
        <taxon>Rhizophora</taxon>
    </lineage>
</organism>
<dbReference type="AlphaFoldDB" id="A0A2P2IRC6"/>
<protein>
    <submittedName>
        <fullName evidence="1">Uncharacterized protein MANES_01G011100</fullName>
    </submittedName>
</protein>
<name>A0A2P2IRC6_RHIMU</name>
<proteinExistence type="predicted"/>